<name>A0A853CSM0_9MICO</name>
<keyword evidence="2" id="KW-0472">Membrane</keyword>
<protein>
    <recommendedName>
        <fullName evidence="5">DUF3099 domain-containing protein</fullName>
    </recommendedName>
</protein>
<feature type="transmembrane region" description="Helical" evidence="2">
    <location>
        <begin position="49"/>
        <end position="70"/>
    </location>
</feature>
<keyword evidence="2" id="KW-0812">Transmembrane</keyword>
<feature type="region of interest" description="Disordered" evidence="1">
    <location>
        <begin position="74"/>
        <end position="122"/>
    </location>
</feature>
<dbReference type="Proteomes" id="UP000578352">
    <property type="component" value="Unassembled WGS sequence"/>
</dbReference>
<accession>A0A853CSM0</accession>
<dbReference type="InterPro" id="IPR021449">
    <property type="entry name" value="DUF3099"/>
</dbReference>
<dbReference type="AlphaFoldDB" id="A0A853CSM0"/>
<evidence type="ECO:0000313" key="3">
    <source>
        <dbReference type="EMBL" id="NYJ23986.1"/>
    </source>
</evidence>
<sequence>MKQPRPSITNLPLSPDEERKRRMIKYSVAMGIRVVCLFVAIIVGWPWGAIPLIAAVFLPYFAVVIANVGAEPHEAEAQRPGNILPMAPPPMAPPSGGRREDAGAPPASDPRADGKRPDEEDT</sequence>
<comment type="caution">
    <text evidence="3">The sequence shown here is derived from an EMBL/GenBank/DDBJ whole genome shotgun (WGS) entry which is preliminary data.</text>
</comment>
<dbReference type="EMBL" id="JACCFL010000001">
    <property type="protein sequence ID" value="NYJ23986.1"/>
    <property type="molecule type" value="Genomic_DNA"/>
</dbReference>
<dbReference type="RefSeq" id="WP_179605850.1">
    <property type="nucleotide sequence ID" value="NZ_BAABEH010000001.1"/>
</dbReference>
<proteinExistence type="predicted"/>
<evidence type="ECO:0008006" key="5">
    <source>
        <dbReference type="Google" id="ProtNLM"/>
    </source>
</evidence>
<feature type="compositionally biased region" description="Basic and acidic residues" evidence="1">
    <location>
        <begin position="110"/>
        <end position="122"/>
    </location>
</feature>
<evidence type="ECO:0000256" key="2">
    <source>
        <dbReference type="SAM" id="Phobius"/>
    </source>
</evidence>
<dbReference type="Pfam" id="PF11298">
    <property type="entry name" value="DUF3099"/>
    <property type="match status" value="1"/>
</dbReference>
<feature type="transmembrane region" description="Helical" evidence="2">
    <location>
        <begin position="23"/>
        <end position="43"/>
    </location>
</feature>
<gene>
    <name evidence="3" type="ORF">HNR13_002273</name>
</gene>
<keyword evidence="2" id="KW-1133">Transmembrane helix</keyword>
<evidence type="ECO:0000313" key="4">
    <source>
        <dbReference type="Proteomes" id="UP000578352"/>
    </source>
</evidence>
<reference evidence="3 4" key="1">
    <citation type="submission" date="2020-07" db="EMBL/GenBank/DDBJ databases">
        <title>Sequencing the genomes of 1000 actinobacteria strains.</title>
        <authorList>
            <person name="Klenk H.-P."/>
        </authorList>
    </citation>
    <scope>NUCLEOTIDE SEQUENCE [LARGE SCALE GENOMIC DNA]</scope>
    <source>
        <strain evidence="3 4">DSM 15165</strain>
    </source>
</reference>
<organism evidence="3 4">
    <name type="scientific">Leifsonia shinshuensis</name>
    <dbReference type="NCBI Taxonomy" id="150026"/>
    <lineage>
        <taxon>Bacteria</taxon>
        <taxon>Bacillati</taxon>
        <taxon>Actinomycetota</taxon>
        <taxon>Actinomycetes</taxon>
        <taxon>Micrococcales</taxon>
        <taxon>Microbacteriaceae</taxon>
        <taxon>Leifsonia</taxon>
    </lineage>
</organism>
<evidence type="ECO:0000256" key="1">
    <source>
        <dbReference type="SAM" id="MobiDB-lite"/>
    </source>
</evidence>